<dbReference type="InterPro" id="IPR032514">
    <property type="entry name" value="GtaA_central"/>
</dbReference>
<protein>
    <recommendedName>
        <fullName evidence="6">L-glutaminase</fullName>
    </recommendedName>
</protein>
<dbReference type="RefSeq" id="WP_091185653.1">
    <property type="nucleotide sequence ID" value="NZ_FOMT01000002.1"/>
</dbReference>
<dbReference type="OrthoDB" id="175993at2"/>
<feature type="domain" description="Glutaminase A central" evidence="2">
    <location>
        <begin position="317"/>
        <end position="658"/>
    </location>
</feature>
<dbReference type="EMBL" id="FOMT01000002">
    <property type="protein sequence ID" value="SFE20511.1"/>
    <property type="molecule type" value="Genomic_DNA"/>
</dbReference>
<sequence>MSAIRPPAVPLVTVDPYFSVWSQADRLTDDFTRHWTGQRHAMTGLIRIDGTAQRFAGLVEPNAERYYTEPQAMEQKSVNVSPLSTVYTFQSAGVELTVRFTSPLLLNDLDVLSRPASYVAFEVRSIDGEEHDVQIYFDVTGEWCVDTSKQAVISAKQEEGGLISLQIGHEKQDVVNRSGDDHRIDWGYFYLNAEKSDQVSGYIAPAHIRKNFVRNEKLAESVAKTEAQIVADVQPVMALVYNIGSVGAAAEKRLAVLAYDDIVAIEYFGDKLEAYWKRNGQSTPDMIAAAFSEYESLLQRCEAFDKQIIAEGEKSGGSRYADLLALSYRQAIAAHKLVLDTEGEILFLSKECYSNGCMATVDVSYPSVPMFLLYAPELVEGMIRPILKYAETDAWTFEFAPHDIGQYPIGNGQVYSENQREGQMPVEECGNMLVMAASVALAGGNRNYLFSHIDTLGEWADYLTEFGLDPENQLCTDDFAGHLARNANLSVKAVMGVASYSILKKLQGDKETAARYMAKAKEMALQWEVLAADGDHTKLAFGQEGSWSLKYNLIWDVLFGTELFSKEMIKNEISWYKKMKNDYGTPLDNRAAYTKNDWLVWSAALSEDQNDFNELVSPIWDMLNESADRVQFSDWTDTVTARQIGFQHRTVVGGIFMKVLKDKGIMKVFQAVSSVNEGK</sequence>
<organism evidence="4 5">
    <name type="scientific">Paenibacillus catalpae</name>
    <dbReference type="NCBI Taxonomy" id="1045775"/>
    <lineage>
        <taxon>Bacteria</taxon>
        <taxon>Bacillati</taxon>
        <taxon>Bacillota</taxon>
        <taxon>Bacilli</taxon>
        <taxon>Bacillales</taxon>
        <taxon>Paenibacillaceae</taxon>
        <taxon>Paenibacillus</taxon>
    </lineage>
</organism>
<feature type="domain" description="DUF4964" evidence="1">
    <location>
        <begin position="2"/>
        <end position="58"/>
    </location>
</feature>
<dbReference type="PANTHER" id="PTHR31987">
    <property type="entry name" value="GLUTAMINASE A-RELATED"/>
    <property type="match status" value="1"/>
</dbReference>
<dbReference type="InterPro" id="IPR033433">
    <property type="entry name" value="GtaA_N"/>
</dbReference>
<accession>A0A1I1YLW5</accession>
<dbReference type="InterPro" id="IPR032515">
    <property type="entry name" value="DUF4964"/>
</dbReference>
<dbReference type="STRING" id="1045775.SAMN05216378_2709"/>
<evidence type="ECO:0000259" key="2">
    <source>
        <dbReference type="Pfam" id="PF16335"/>
    </source>
</evidence>
<evidence type="ECO:0000259" key="3">
    <source>
        <dbReference type="Pfam" id="PF17168"/>
    </source>
</evidence>
<name>A0A1I1YLW5_9BACL</name>
<dbReference type="AlphaFoldDB" id="A0A1I1YLW5"/>
<dbReference type="Pfam" id="PF17168">
    <property type="entry name" value="DUF5127"/>
    <property type="match status" value="1"/>
</dbReference>
<feature type="domain" description="Glutaminase A N-terminal" evidence="3">
    <location>
        <begin position="84"/>
        <end position="310"/>
    </location>
</feature>
<evidence type="ECO:0008006" key="6">
    <source>
        <dbReference type="Google" id="ProtNLM"/>
    </source>
</evidence>
<evidence type="ECO:0000259" key="1">
    <source>
        <dbReference type="Pfam" id="PF16334"/>
    </source>
</evidence>
<dbReference type="InterPro" id="IPR052743">
    <property type="entry name" value="Glutaminase_GtaA"/>
</dbReference>
<dbReference type="Proteomes" id="UP000198855">
    <property type="component" value="Unassembled WGS sequence"/>
</dbReference>
<proteinExistence type="predicted"/>
<evidence type="ECO:0000313" key="4">
    <source>
        <dbReference type="EMBL" id="SFE20511.1"/>
    </source>
</evidence>
<reference evidence="5" key="1">
    <citation type="submission" date="2016-10" db="EMBL/GenBank/DDBJ databases">
        <authorList>
            <person name="Varghese N."/>
            <person name="Submissions S."/>
        </authorList>
    </citation>
    <scope>NUCLEOTIDE SEQUENCE [LARGE SCALE GENOMIC DNA]</scope>
    <source>
        <strain evidence="5">CGMCC 1.10784</strain>
    </source>
</reference>
<dbReference type="Pfam" id="PF16335">
    <property type="entry name" value="GtaA_6_Hairpin"/>
    <property type="match status" value="1"/>
</dbReference>
<gene>
    <name evidence="4" type="ORF">SAMN05216378_2709</name>
</gene>
<keyword evidence="5" id="KW-1185">Reference proteome</keyword>
<dbReference type="Pfam" id="PF16334">
    <property type="entry name" value="DUF4964"/>
    <property type="match status" value="1"/>
</dbReference>
<evidence type="ECO:0000313" key="5">
    <source>
        <dbReference type="Proteomes" id="UP000198855"/>
    </source>
</evidence>
<dbReference type="PANTHER" id="PTHR31987:SF1">
    <property type="entry name" value="GLUTAMINASE A"/>
    <property type="match status" value="1"/>
</dbReference>